<dbReference type="PROSITE" id="PS50127">
    <property type="entry name" value="UBC_2"/>
    <property type="match status" value="1"/>
</dbReference>
<dbReference type="PROSITE" id="PS00183">
    <property type="entry name" value="UBC_1"/>
    <property type="match status" value="1"/>
</dbReference>
<protein>
    <recommendedName>
        <fullName evidence="12">Sodium/hydrogen exchanger</fullName>
    </recommendedName>
</protein>
<comment type="similarity">
    <text evidence="12">Belongs to the monovalent cation:proton antiporter 1 (CPA1) transporter (TC 2.A.36) family.</text>
</comment>
<evidence type="ECO:0000256" key="3">
    <source>
        <dbReference type="ARBA" id="ARBA00022679"/>
    </source>
</evidence>
<gene>
    <name evidence="16" type="ORF">TcWFU_008666</name>
</gene>
<name>A0ABR4Q3P3_9CEST</name>
<feature type="compositionally biased region" description="Basic and acidic residues" evidence="13">
    <location>
        <begin position="791"/>
        <end position="811"/>
    </location>
</feature>
<evidence type="ECO:0000256" key="4">
    <source>
        <dbReference type="ARBA" id="ARBA00022692"/>
    </source>
</evidence>
<feature type="domain" description="UBC core" evidence="15">
    <location>
        <begin position="1"/>
        <end position="151"/>
    </location>
</feature>
<dbReference type="InterPro" id="IPR023313">
    <property type="entry name" value="UBQ-conjugating_AS"/>
</dbReference>
<dbReference type="InterPro" id="IPR006153">
    <property type="entry name" value="Cation/H_exchanger_TM"/>
</dbReference>
<keyword evidence="6 14" id="KW-1133">Transmembrane helix</keyword>
<evidence type="ECO:0000256" key="7">
    <source>
        <dbReference type="ARBA" id="ARBA00023053"/>
    </source>
</evidence>
<keyword evidence="4 12" id="KW-0812">Transmembrane</keyword>
<dbReference type="PANTHER" id="PTHR10110:SF126">
    <property type="entry name" value="NA(+)_H(+) EXCHANGER PROTEIN 7"/>
    <property type="match status" value="1"/>
</dbReference>
<dbReference type="Proteomes" id="UP001651158">
    <property type="component" value="Unassembled WGS sequence"/>
</dbReference>
<dbReference type="Pfam" id="PF00179">
    <property type="entry name" value="UQ_con"/>
    <property type="match status" value="1"/>
</dbReference>
<sequence length="811" mass="90858">MDYCLIPGDPLSRIRKELSDIQREKFECFDITVPDPRNARILGPPGSPYEGGRFTLKIRFPEDFPRNPPAVTFETSIFHPNITEYGEICLDLLRNGWTPRVTVAKIILAILSLMAFPMAENAINPQIAILLKNSRTKFETTAREWTTRYAWFAERRPEQSPPSDLATSDKGKNSKRLRSNQCRPPGKSHDWCTFETCFPYSSLIIPESLLLICCGAVIGALMTYTLPENIDKGLWRITPHAFFAYLLPITVLDAAYHLYNRAFADTVVGVVVYAVVATVLNMVLIGLCLVGMDWFGFFAAGEVTFTTQVLFLYASFIVAVDPVAVLALFHEIGVDPCLYYLALGESLFNDGVTLILYKIVHQFLDSKGVTARAILIGLGAFFTISLGAILVGIVLGVLACLVTKYRTHFEAIFLLGIAYTSYILGDVLGWSGLVALITCAMIQAAYAFHNLEANDLYTLRCISRQMSEICEGIIFLLIGIKLLEKQLYWHVSFNLWSLLTCLVIRALVVFVLSLYINRFYLNISIISLTEQFILAYGGLRGAVALSLAIMVDKQKVKQSVYDTLVTSTLFTILFTVGVMGPTMRPLVKILHVKLAQRKTISLVRELNERMIDEITVGVEGIIGRYGRNSLRACFVRLDEGYIRGLLQRQPSSHNAGILKVYEEMALLLHLASLRSPQQAAAIMRDLPATIQSRQFEAINLEHEATRKEMQKMTQFSAAHSFLGGMRRRNATLYLGDDCGTAPHRRGLQRLSLLCEIPKFLAAKKAQLLRMSTQLAETTLTDRNAEAGLQKAAEEVDGKEEEDWRHLDEVNR</sequence>
<keyword evidence="5" id="KW-0833">Ubl conjugation pathway</keyword>
<evidence type="ECO:0000256" key="11">
    <source>
        <dbReference type="PROSITE-ProRule" id="PRU10133"/>
    </source>
</evidence>
<feature type="transmembrane region" description="Helical" evidence="14">
    <location>
        <begin position="373"/>
        <end position="401"/>
    </location>
</feature>
<dbReference type="Gene3D" id="3.10.110.10">
    <property type="entry name" value="Ubiquitin Conjugating Enzyme"/>
    <property type="match status" value="1"/>
</dbReference>
<dbReference type="InterPro" id="IPR000608">
    <property type="entry name" value="UBC"/>
</dbReference>
<keyword evidence="17" id="KW-1185">Reference proteome</keyword>
<keyword evidence="7" id="KW-0915">Sodium</keyword>
<keyword evidence="3" id="KW-0808">Transferase</keyword>
<organism evidence="16 17">
    <name type="scientific">Taenia crassiceps</name>
    <dbReference type="NCBI Taxonomy" id="6207"/>
    <lineage>
        <taxon>Eukaryota</taxon>
        <taxon>Metazoa</taxon>
        <taxon>Spiralia</taxon>
        <taxon>Lophotrochozoa</taxon>
        <taxon>Platyhelminthes</taxon>
        <taxon>Cestoda</taxon>
        <taxon>Eucestoda</taxon>
        <taxon>Cyclophyllidea</taxon>
        <taxon>Taeniidae</taxon>
        <taxon>Taenia</taxon>
    </lineage>
</organism>
<feature type="transmembrane region" description="Helical" evidence="14">
    <location>
        <begin position="209"/>
        <end position="227"/>
    </location>
</feature>
<evidence type="ECO:0000259" key="15">
    <source>
        <dbReference type="PROSITE" id="PS50127"/>
    </source>
</evidence>
<reference evidence="16 17" key="1">
    <citation type="journal article" date="2022" name="Front. Cell. Infect. Microbiol.">
        <title>The Genomes of Two Strains of Taenia crassiceps the Animal Model for the Study of Human Cysticercosis.</title>
        <authorList>
            <person name="Bobes R.J."/>
            <person name="Estrada K."/>
            <person name="Rios-Valencia D.G."/>
            <person name="Calderon-Gallegos A."/>
            <person name="de la Torre P."/>
            <person name="Carrero J.C."/>
            <person name="Sanchez-Flores A."/>
            <person name="Laclette J.P."/>
        </authorList>
    </citation>
    <scope>NUCLEOTIDE SEQUENCE [LARGE SCALE GENOMIC DNA]</scope>
    <source>
        <strain evidence="16">WFUcys</strain>
    </source>
</reference>
<dbReference type="InterPro" id="IPR016135">
    <property type="entry name" value="UBQ-conjugating_enzyme/RWD"/>
</dbReference>
<evidence type="ECO:0000256" key="8">
    <source>
        <dbReference type="ARBA" id="ARBA00023065"/>
    </source>
</evidence>
<keyword evidence="9 14" id="KW-0472">Membrane</keyword>
<feature type="active site" description="Glycyl thioester intermediate" evidence="11">
    <location>
        <position position="89"/>
    </location>
</feature>
<dbReference type="InterPro" id="IPR018422">
    <property type="entry name" value="Cation/H_exchanger_CPA1"/>
</dbReference>
<evidence type="ECO:0000256" key="6">
    <source>
        <dbReference type="ARBA" id="ARBA00022989"/>
    </source>
</evidence>
<keyword evidence="8 12" id="KW-0406">Ion transport</keyword>
<keyword evidence="12" id="KW-0050">Antiport</keyword>
<feature type="transmembrane region" description="Helical" evidence="14">
    <location>
        <begin position="495"/>
        <end position="520"/>
    </location>
</feature>
<comment type="caution">
    <text evidence="16">The sequence shown here is derived from an EMBL/GenBank/DDBJ whole genome shotgun (WGS) entry which is preliminary data.</text>
</comment>
<dbReference type="SUPFAM" id="SSF54495">
    <property type="entry name" value="UBC-like"/>
    <property type="match status" value="1"/>
</dbReference>
<feature type="transmembrane region" description="Helical" evidence="14">
    <location>
        <begin position="239"/>
        <end position="259"/>
    </location>
</feature>
<evidence type="ECO:0000256" key="10">
    <source>
        <dbReference type="ARBA" id="ARBA00023201"/>
    </source>
</evidence>
<dbReference type="EMBL" id="JAKROA010000015">
    <property type="protein sequence ID" value="KAL5103990.1"/>
    <property type="molecule type" value="Genomic_DNA"/>
</dbReference>
<evidence type="ECO:0000256" key="1">
    <source>
        <dbReference type="ARBA" id="ARBA00004141"/>
    </source>
</evidence>
<evidence type="ECO:0000313" key="16">
    <source>
        <dbReference type="EMBL" id="KAL5103990.1"/>
    </source>
</evidence>
<dbReference type="PANTHER" id="PTHR10110">
    <property type="entry name" value="SODIUM/HYDROGEN EXCHANGER"/>
    <property type="match status" value="1"/>
</dbReference>
<evidence type="ECO:0000256" key="12">
    <source>
        <dbReference type="RuleBase" id="RU003722"/>
    </source>
</evidence>
<keyword evidence="2 12" id="KW-0813">Transport</keyword>
<feature type="transmembrane region" description="Helical" evidence="14">
    <location>
        <begin position="271"/>
        <end position="298"/>
    </location>
</feature>
<feature type="region of interest" description="Disordered" evidence="13">
    <location>
        <begin position="788"/>
        <end position="811"/>
    </location>
</feature>
<evidence type="ECO:0000256" key="5">
    <source>
        <dbReference type="ARBA" id="ARBA00022786"/>
    </source>
</evidence>
<comment type="subcellular location">
    <subcellularLocation>
        <location evidence="1">Membrane</location>
        <topology evidence="1">Multi-pass membrane protein</topology>
    </subcellularLocation>
</comment>
<feature type="region of interest" description="Disordered" evidence="13">
    <location>
        <begin position="156"/>
        <end position="187"/>
    </location>
</feature>
<feature type="transmembrane region" description="Helical" evidence="14">
    <location>
        <begin position="563"/>
        <end position="583"/>
    </location>
</feature>
<evidence type="ECO:0000256" key="2">
    <source>
        <dbReference type="ARBA" id="ARBA00022448"/>
    </source>
</evidence>
<evidence type="ECO:0000256" key="14">
    <source>
        <dbReference type="SAM" id="Phobius"/>
    </source>
</evidence>
<dbReference type="Gene3D" id="6.10.140.1330">
    <property type="match status" value="1"/>
</dbReference>
<dbReference type="NCBIfam" id="TIGR00840">
    <property type="entry name" value="b_cpa1"/>
    <property type="match status" value="1"/>
</dbReference>
<evidence type="ECO:0000256" key="13">
    <source>
        <dbReference type="SAM" id="MobiDB-lite"/>
    </source>
</evidence>
<feature type="transmembrane region" description="Helical" evidence="14">
    <location>
        <begin position="310"/>
        <end position="329"/>
    </location>
</feature>
<feature type="transmembrane region" description="Helical" evidence="14">
    <location>
        <begin position="532"/>
        <end position="551"/>
    </location>
</feature>
<proteinExistence type="inferred from homology"/>
<dbReference type="SMART" id="SM00212">
    <property type="entry name" value="UBCc"/>
    <property type="match status" value="1"/>
</dbReference>
<dbReference type="InterPro" id="IPR004709">
    <property type="entry name" value="NaH_exchanger"/>
</dbReference>
<accession>A0ABR4Q3P3</accession>
<evidence type="ECO:0000313" key="17">
    <source>
        <dbReference type="Proteomes" id="UP001651158"/>
    </source>
</evidence>
<dbReference type="Pfam" id="PF00999">
    <property type="entry name" value="Na_H_Exchanger"/>
    <property type="match status" value="1"/>
</dbReference>
<evidence type="ECO:0000256" key="9">
    <source>
        <dbReference type="ARBA" id="ARBA00023136"/>
    </source>
</evidence>
<keyword evidence="10 12" id="KW-0739">Sodium transport</keyword>